<reference evidence="1 2" key="1">
    <citation type="submission" date="2023-07" db="EMBL/GenBank/DDBJ databases">
        <title>Genomic Encyclopedia of Type Strains, Phase IV (KMG-IV): sequencing the most valuable type-strain genomes for metagenomic binning, comparative biology and taxonomic classification.</title>
        <authorList>
            <person name="Goeker M."/>
        </authorList>
    </citation>
    <scope>NUCLEOTIDE SEQUENCE [LARGE SCALE GENOMIC DNA]</scope>
    <source>
        <strain evidence="1 2">DSM 23494</strain>
    </source>
</reference>
<keyword evidence="2" id="KW-1185">Reference proteome</keyword>
<dbReference type="EC" id="2.3.1.28" evidence="1"/>
<dbReference type="RefSeq" id="WP_307476871.1">
    <property type="nucleotide sequence ID" value="NZ_JAUSUB010000016.1"/>
</dbReference>
<proteinExistence type="predicted"/>
<dbReference type="InterPro" id="IPR023213">
    <property type="entry name" value="CAT-like_dom_sf"/>
</dbReference>
<dbReference type="EMBL" id="JAUSUB010000016">
    <property type="protein sequence ID" value="MDQ0271605.1"/>
    <property type="molecule type" value="Genomic_DNA"/>
</dbReference>
<name>A0ABU0AKN8_9BACI</name>
<evidence type="ECO:0000313" key="1">
    <source>
        <dbReference type="EMBL" id="MDQ0271605.1"/>
    </source>
</evidence>
<dbReference type="Proteomes" id="UP001238088">
    <property type="component" value="Unassembled WGS sequence"/>
</dbReference>
<dbReference type="Gene3D" id="3.30.559.10">
    <property type="entry name" value="Chloramphenicol acetyltransferase-like domain"/>
    <property type="match status" value="1"/>
</dbReference>
<dbReference type="PANTHER" id="PTHR38474:SF2">
    <property type="entry name" value="CHLORAMPHENICOL ACETYLTRANSFERASE"/>
    <property type="match status" value="1"/>
</dbReference>
<dbReference type="PANTHER" id="PTHR38474">
    <property type="entry name" value="SLR0299 PROTEIN"/>
    <property type="match status" value="1"/>
</dbReference>
<comment type="caution">
    <text evidence="1">The sequence shown here is derived from an EMBL/GenBank/DDBJ whole genome shotgun (WGS) entry which is preliminary data.</text>
</comment>
<dbReference type="PIRSF" id="PIRSF000440">
    <property type="entry name" value="CAT"/>
    <property type="match status" value="1"/>
</dbReference>
<dbReference type="SUPFAM" id="SSF52777">
    <property type="entry name" value="CoA-dependent acyltransferases"/>
    <property type="match status" value="1"/>
</dbReference>
<dbReference type="GO" id="GO:0008811">
    <property type="term" value="F:chloramphenicol O-acetyltransferase activity"/>
    <property type="evidence" value="ECO:0007669"/>
    <property type="project" value="UniProtKB-EC"/>
</dbReference>
<keyword evidence="1" id="KW-0012">Acyltransferase</keyword>
<keyword evidence="1" id="KW-0808">Transferase</keyword>
<dbReference type="SMART" id="SM01059">
    <property type="entry name" value="CAT"/>
    <property type="match status" value="1"/>
</dbReference>
<dbReference type="Pfam" id="PF00302">
    <property type="entry name" value="CAT"/>
    <property type="match status" value="1"/>
</dbReference>
<gene>
    <name evidence="1" type="ORF">J2S17_003493</name>
</gene>
<sequence length="215" mass="25672">MEFKLINKSQWVRKEYFEYYLNQETTFSMTSEIDITKLRSQLKEKEYKFYPALLYMLTEVINSHEEFRTCFNEAGDLGYWTEMIPSYTVFNQEYKTFASIWTEGSGTFKTFHHKAKEDMNKYNDSKELFPKRPVPSYSFPVSMIPWTDFSGFNLNIMNHENYLLPIITAGQFRKKGQRLYLPLSLQMHHAVCDGYHASLFINELRQLSLDCEDWL</sequence>
<accession>A0ABU0AKN8</accession>
<dbReference type="InterPro" id="IPR001707">
    <property type="entry name" value="Cmp_AcTrfase"/>
</dbReference>
<evidence type="ECO:0000313" key="2">
    <source>
        <dbReference type="Proteomes" id="UP001238088"/>
    </source>
</evidence>
<protein>
    <submittedName>
        <fullName evidence="1">Chloramphenicol O-acetyltransferase type A</fullName>
        <ecNumber evidence="1">2.3.1.28</ecNumber>
    </submittedName>
</protein>
<organism evidence="1 2">
    <name type="scientific">Cytobacillus purgationiresistens</name>
    <dbReference type="NCBI Taxonomy" id="863449"/>
    <lineage>
        <taxon>Bacteria</taxon>
        <taxon>Bacillati</taxon>
        <taxon>Bacillota</taxon>
        <taxon>Bacilli</taxon>
        <taxon>Bacillales</taxon>
        <taxon>Bacillaceae</taxon>
        <taxon>Cytobacillus</taxon>
    </lineage>
</organism>
<dbReference type="NCBIfam" id="NF000491">
    <property type="entry name" value="chloram_CatA"/>
    <property type="match status" value="1"/>
</dbReference>